<dbReference type="Pfam" id="PF14383">
    <property type="entry name" value="VARLMGL"/>
    <property type="match status" value="1"/>
</dbReference>
<dbReference type="Pfam" id="PF14309">
    <property type="entry name" value="DUF4378"/>
    <property type="match status" value="1"/>
</dbReference>
<evidence type="ECO:0000313" key="5">
    <source>
        <dbReference type="RefSeq" id="XP_048140124.1"/>
    </source>
</evidence>
<name>A0A8B8MQK7_9MYRT</name>
<dbReference type="RefSeq" id="XP_030512328.1">
    <property type="nucleotide sequence ID" value="XM_030656468.1"/>
</dbReference>
<sequence length="698" mass="78640">MESISGPPSVIAKLMGLEDLPSQHSSQKQCRVLSEEYFQRVASIAVREKRSDEKVARKNFVNADVSRKSYDITENFPDTLRCHLNWGSEACTPGEGALEGRYKEEDSFAQKFASLRYNEGHHADSGDEKGPLSCQRYNFCHEVESFAPKPRVSKEKGDEIVMDLRRRIGHSGLVGADIRNSDSSTRESQLLMPYFLSTSDRKKRNQSLTSSPEEPYMARKVERRISKTWKSTKENQEVGWAGGSRTIGETVSTHKCNVMFRNFNGSAPGNHTGRFGAVENLTSFSVISARDCWKTGRLGKSPTSRSSLPSIMFASPRTRKKSGCSWSKGHEFSHDVVRSRSREKDFNWKDSSKLRNSVSRRNNSRFLHALNRGGCVSAQEKNNAFSLEPKVILQELKNESDKLFFSGDSKQNFVALKSPMAEDIDFFSNLSENSIQQDMSTEFTEEDSMAVCCSSIEAVSFKSLEDVDQPSPDSVLEHEEVPFSSSADLFGVGLQFHLFNLEPSVACSDGTGSGDGHNMEWPSQISKEREDLTRSFAVQESSDFHYIVDILIEAGLHGTNLATGLHKWHSLECPISPSVFQALEKRYGEQKSWKRSERRLLFDQINFFLTKFLHSFLGVPAQGIPVSTRIRSSLTRDAIEEVLCEFLVRQVRQLRKESIEQLLENDFKSLDLGDCSDSILVEIERLVIDELVAEVISL</sequence>
<dbReference type="RefSeq" id="XP_048140124.1">
    <property type="nucleotide sequence ID" value="XM_048284167.1"/>
</dbReference>
<evidence type="ECO:0000259" key="1">
    <source>
        <dbReference type="Pfam" id="PF14309"/>
    </source>
</evidence>
<dbReference type="KEGG" id="rarg:115726552"/>
<reference evidence="4" key="1">
    <citation type="submission" date="2025-04" db="UniProtKB">
        <authorList>
            <consortium name="RefSeq"/>
        </authorList>
    </citation>
    <scope>IDENTIFICATION</scope>
    <source>
        <tissue evidence="5">Leaf</tissue>
    </source>
</reference>
<accession>A0A8B8MQK7</accession>
<dbReference type="GeneID" id="115726552"/>
<evidence type="ECO:0000259" key="2">
    <source>
        <dbReference type="Pfam" id="PF14383"/>
    </source>
</evidence>
<gene>
    <name evidence="4 5" type="primary">LOC115726552</name>
</gene>
<keyword evidence="3" id="KW-1185">Reference proteome</keyword>
<dbReference type="PANTHER" id="PTHR46836">
    <property type="entry name" value="AFADIN"/>
    <property type="match status" value="1"/>
</dbReference>
<organism evidence="3 4">
    <name type="scientific">Rhodamnia argentea</name>
    <dbReference type="NCBI Taxonomy" id="178133"/>
    <lineage>
        <taxon>Eukaryota</taxon>
        <taxon>Viridiplantae</taxon>
        <taxon>Streptophyta</taxon>
        <taxon>Embryophyta</taxon>
        <taxon>Tracheophyta</taxon>
        <taxon>Spermatophyta</taxon>
        <taxon>Magnoliopsida</taxon>
        <taxon>eudicotyledons</taxon>
        <taxon>Gunneridae</taxon>
        <taxon>Pentapetalae</taxon>
        <taxon>rosids</taxon>
        <taxon>malvids</taxon>
        <taxon>Myrtales</taxon>
        <taxon>Myrtaceae</taxon>
        <taxon>Myrtoideae</taxon>
        <taxon>Myrteae</taxon>
        <taxon>Australasian group</taxon>
        <taxon>Rhodamnia</taxon>
    </lineage>
</organism>
<proteinExistence type="predicted"/>
<dbReference type="InterPro" id="IPR032795">
    <property type="entry name" value="DUF3741-assoc"/>
</dbReference>
<dbReference type="Proteomes" id="UP000827889">
    <property type="component" value="Chromosome 8"/>
</dbReference>
<dbReference type="PANTHER" id="PTHR46836:SF7">
    <property type="entry name" value="PHOSPHATIDYLINOSITOL N-ACETYGLUCOSAMINLYTRANSFERASE SUBUNIT P-LIKE PROTEIN"/>
    <property type="match status" value="1"/>
</dbReference>
<dbReference type="OrthoDB" id="1584003at2759"/>
<feature type="domain" description="DUF3741" evidence="2">
    <location>
        <begin position="6"/>
        <end position="26"/>
    </location>
</feature>
<evidence type="ECO:0000313" key="4">
    <source>
        <dbReference type="RefSeq" id="XP_030512328.1"/>
    </source>
</evidence>
<feature type="domain" description="DUF4378" evidence="1">
    <location>
        <begin position="543"/>
        <end position="694"/>
    </location>
</feature>
<protein>
    <submittedName>
        <fullName evidence="4 5">Uncharacterized protein LOC115726552 isoform X1</fullName>
    </submittedName>
</protein>
<dbReference type="AlphaFoldDB" id="A0A8B8MQK7"/>
<evidence type="ECO:0000313" key="3">
    <source>
        <dbReference type="Proteomes" id="UP000827889"/>
    </source>
</evidence>
<dbReference type="InterPro" id="IPR025486">
    <property type="entry name" value="DUF4378"/>
</dbReference>